<keyword evidence="3" id="KW-0067">ATP-binding</keyword>
<comment type="similarity">
    <text evidence="1">Belongs to the GSP E family.</text>
</comment>
<protein>
    <submittedName>
        <fullName evidence="5">Type II secretory pathway, ATpase PulE</fullName>
    </submittedName>
</protein>
<dbReference type="RefSeq" id="WP_052661473.1">
    <property type="nucleotide sequence ID" value="NZ_CP009687.1"/>
</dbReference>
<evidence type="ECO:0000313" key="6">
    <source>
        <dbReference type="Proteomes" id="UP000035704"/>
    </source>
</evidence>
<reference evidence="5 6" key="1">
    <citation type="submission" date="2014-10" db="EMBL/GenBank/DDBJ databases">
        <title>Genome sequence of Clostridium aceticum DSM 1496.</title>
        <authorList>
            <person name="Poehlein A."/>
            <person name="Schiel-Bengelsdorf B."/>
            <person name="Gottschalk G."/>
            <person name="Duerre P."/>
            <person name="Daniel R."/>
        </authorList>
    </citation>
    <scope>NUCLEOTIDE SEQUENCE [LARGE SCALE GENOMIC DNA]</scope>
    <source>
        <strain evidence="5 6">DSM 1496</strain>
    </source>
</reference>
<evidence type="ECO:0000256" key="1">
    <source>
        <dbReference type="ARBA" id="ARBA00006611"/>
    </source>
</evidence>
<evidence type="ECO:0000256" key="3">
    <source>
        <dbReference type="ARBA" id="ARBA00022840"/>
    </source>
</evidence>
<dbReference type="EMBL" id="CP009687">
    <property type="protein sequence ID" value="AKL96223.1"/>
    <property type="molecule type" value="Genomic_DNA"/>
</dbReference>
<dbReference type="KEGG" id="cace:CACET_c27780"/>
<dbReference type="InterPro" id="IPR003593">
    <property type="entry name" value="AAA+_ATPase"/>
</dbReference>
<dbReference type="InterPro" id="IPR001482">
    <property type="entry name" value="T2SS/T4SS_dom"/>
</dbReference>
<dbReference type="GO" id="GO:0016887">
    <property type="term" value="F:ATP hydrolysis activity"/>
    <property type="evidence" value="ECO:0007669"/>
    <property type="project" value="TreeGrafter"/>
</dbReference>
<dbReference type="PANTHER" id="PTHR30258:SF2">
    <property type="entry name" value="COMG OPERON PROTEIN 1"/>
    <property type="match status" value="1"/>
</dbReference>
<dbReference type="SUPFAM" id="SSF52540">
    <property type="entry name" value="P-loop containing nucleoside triphosphate hydrolases"/>
    <property type="match status" value="1"/>
</dbReference>
<proteinExistence type="inferred from homology"/>
<dbReference type="SMART" id="SM00382">
    <property type="entry name" value="AAA"/>
    <property type="match status" value="1"/>
</dbReference>
<dbReference type="OrthoDB" id="9808272at2"/>
<dbReference type="Gene3D" id="3.40.50.300">
    <property type="entry name" value="P-loop containing nucleotide triphosphate hydrolases"/>
    <property type="match status" value="1"/>
</dbReference>
<dbReference type="PATRIC" id="fig|84022.6.peg.2819"/>
<dbReference type="GO" id="GO:0005886">
    <property type="term" value="C:plasma membrane"/>
    <property type="evidence" value="ECO:0007669"/>
    <property type="project" value="TreeGrafter"/>
</dbReference>
<evidence type="ECO:0000256" key="2">
    <source>
        <dbReference type="ARBA" id="ARBA00022741"/>
    </source>
</evidence>
<dbReference type="PANTHER" id="PTHR30258">
    <property type="entry name" value="TYPE II SECRETION SYSTEM PROTEIN GSPE-RELATED"/>
    <property type="match status" value="1"/>
</dbReference>
<keyword evidence="6" id="KW-1185">Reference proteome</keyword>
<dbReference type="STRING" id="84022.CACET_c27780"/>
<name>A0A0G3WCZ0_9CLOT</name>
<sequence length="566" mass="63946">MYTDIFNWAEKELKFDKGKIKNMKDIMLNQKYSEYKALEKMGCTQEQIVQAYKDVGMLDVFNGSTSSLNLLKRIPMNVMVEKKIIVHVKSKGKAEVLLVNPKLKLEIEDMITEEYRITDKLSFLAILEKDFESWVKDNISYIKSDQMNNLVETLKEESAEDEIIEEEEEADENTVIGLTENIIKNGVNLKASDIHIQPEENTVRIRYRIDGALKYHGEINEKSVYKKIVNRIKVMAKMDSNNTRTPQSGKIRLKSKDEVIDIRVSISPKVNGENVVMRILTSENSQIRTLEELGMTPDLIEKLRRMADKTSGIIIVSGPTGSGKSSTLAALTSEINTPEKKISTIENPVEYRIDGVVQAEINEAQGLTFANTLREELRQDPDVILIGEIRDKETAQIAMEASDTGHLILTTLHTGDAVSSLDRLVRLGIDRYLVADNIIGVIGQNLIRKLCPLCKKEHLVTNKDIITFRMDENMLGSKVYKPVGCDHCNKIGYLGRTIVLEILEMTPDMKEAVHREVSKAEIEEMAIKNGMVKKINFAVDLVKQGITSVEEVYKLYGGVTDEKSND</sequence>
<dbReference type="PROSITE" id="PS00662">
    <property type="entry name" value="T2SP_E"/>
    <property type="match status" value="1"/>
</dbReference>
<evidence type="ECO:0000259" key="4">
    <source>
        <dbReference type="PROSITE" id="PS00662"/>
    </source>
</evidence>
<feature type="domain" description="Bacterial type II secretion system protein E" evidence="4">
    <location>
        <begin position="377"/>
        <end position="391"/>
    </location>
</feature>
<dbReference type="Pfam" id="PF00437">
    <property type="entry name" value="T2SSE"/>
    <property type="match status" value="1"/>
</dbReference>
<dbReference type="AlphaFoldDB" id="A0A0G3WCZ0"/>
<organism evidence="5 6">
    <name type="scientific">Clostridium aceticum</name>
    <dbReference type="NCBI Taxonomy" id="84022"/>
    <lineage>
        <taxon>Bacteria</taxon>
        <taxon>Bacillati</taxon>
        <taxon>Bacillota</taxon>
        <taxon>Clostridia</taxon>
        <taxon>Eubacteriales</taxon>
        <taxon>Clostridiaceae</taxon>
        <taxon>Clostridium</taxon>
    </lineage>
</organism>
<gene>
    <name evidence="5" type="primary">pulE</name>
    <name evidence="5" type="ORF">CACET_c27780</name>
</gene>
<dbReference type="InterPro" id="IPR027417">
    <property type="entry name" value="P-loop_NTPase"/>
</dbReference>
<dbReference type="Gene3D" id="3.30.450.90">
    <property type="match status" value="1"/>
</dbReference>
<evidence type="ECO:0000313" key="5">
    <source>
        <dbReference type="EMBL" id="AKL96223.1"/>
    </source>
</evidence>
<dbReference type="CDD" id="cd01129">
    <property type="entry name" value="PulE-GspE-like"/>
    <property type="match status" value="1"/>
</dbReference>
<dbReference type="GO" id="GO:0005524">
    <property type="term" value="F:ATP binding"/>
    <property type="evidence" value="ECO:0007669"/>
    <property type="project" value="UniProtKB-KW"/>
</dbReference>
<accession>A0A0G3WCZ0</accession>
<keyword evidence="2" id="KW-0547">Nucleotide-binding</keyword>
<dbReference type="Proteomes" id="UP000035704">
    <property type="component" value="Chromosome"/>
</dbReference>